<sequence>MFYLDHCDLSAISDKAAMLRFLNLCADSSSSEATAPESRTSEVTRLQALAKIRLLRSEGLVPNIEESTSSSSEGYGLVELFTPYRSRERGVVDLESG</sequence>
<dbReference type="EMBL" id="KV428398">
    <property type="protein sequence ID" value="KZT32042.1"/>
    <property type="molecule type" value="Genomic_DNA"/>
</dbReference>
<protein>
    <submittedName>
        <fullName evidence="1">Uncharacterized protein</fullName>
    </submittedName>
</protein>
<keyword evidence="2" id="KW-1185">Reference proteome</keyword>
<dbReference type="Proteomes" id="UP000076798">
    <property type="component" value="Unassembled WGS sequence"/>
</dbReference>
<evidence type="ECO:0000313" key="2">
    <source>
        <dbReference type="Proteomes" id="UP000076798"/>
    </source>
</evidence>
<name>A0A165XBZ0_9AGAM</name>
<organism evidence="1 2">
    <name type="scientific">Sistotremastrum suecicum HHB10207 ss-3</name>
    <dbReference type="NCBI Taxonomy" id="1314776"/>
    <lineage>
        <taxon>Eukaryota</taxon>
        <taxon>Fungi</taxon>
        <taxon>Dikarya</taxon>
        <taxon>Basidiomycota</taxon>
        <taxon>Agaricomycotina</taxon>
        <taxon>Agaricomycetes</taxon>
        <taxon>Sistotremastrales</taxon>
        <taxon>Sistotremastraceae</taxon>
        <taxon>Sistotremastrum</taxon>
    </lineage>
</organism>
<accession>A0A165XBZ0</accession>
<proteinExistence type="predicted"/>
<gene>
    <name evidence="1" type="ORF">SISSUDRAFT_1067243</name>
</gene>
<reference evidence="1 2" key="1">
    <citation type="journal article" date="2016" name="Mol. Biol. Evol.">
        <title>Comparative Genomics of Early-Diverging Mushroom-Forming Fungi Provides Insights into the Origins of Lignocellulose Decay Capabilities.</title>
        <authorList>
            <person name="Nagy L.G."/>
            <person name="Riley R."/>
            <person name="Tritt A."/>
            <person name="Adam C."/>
            <person name="Daum C."/>
            <person name="Floudas D."/>
            <person name="Sun H."/>
            <person name="Yadav J.S."/>
            <person name="Pangilinan J."/>
            <person name="Larsson K.H."/>
            <person name="Matsuura K."/>
            <person name="Barry K."/>
            <person name="Labutti K."/>
            <person name="Kuo R."/>
            <person name="Ohm R.A."/>
            <person name="Bhattacharya S.S."/>
            <person name="Shirouzu T."/>
            <person name="Yoshinaga Y."/>
            <person name="Martin F.M."/>
            <person name="Grigoriev I.V."/>
            <person name="Hibbett D.S."/>
        </authorList>
    </citation>
    <scope>NUCLEOTIDE SEQUENCE [LARGE SCALE GENOMIC DNA]</scope>
    <source>
        <strain evidence="1 2">HHB10207 ss-3</strain>
    </source>
</reference>
<evidence type="ECO:0000313" key="1">
    <source>
        <dbReference type="EMBL" id="KZT32042.1"/>
    </source>
</evidence>
<dbReference type="AlphaFoldDB" id="A0A165XBZ0"/>